<evidence type="ECO:0000313" key="3">
    <source>
        <dbReference type="Proteomes" id="UP001560685"/>
    </source>
</evidence>
<evidence type="ECO:0000313" key="2">
    <source>
        <dbReference type="EMBL" id="MEX6633322.1"/>
    </source>
</evidence>
<sequence>MKTKEKKKRLRSGASNLIRSFRRNQDGATAIEYGLILAMLFLAIVGAIRSFATSNSAMYDRIDQTLADSSSN</sequence>
<organism evidence="2 3">
    <name type="scientific">Hyphococcus lacteus</name>
    <dbReference type="NCBI Taxonomy" id="3143536"/>
    <lineage>
        <taxon>Bacteria</taxon>
        <taxon>Pseudomonadati</taxon>
        <taxon>Pseudomonadota</taxon>
        <taxon>Alphaproteobacteria</taxon>
        <taxon>Parvularculales</taxon>
        <taxon>Parvularculaceae</taxon>
        <taxon>Hyphococcus</taxon>
    </lineage>
</organism>
<comment type="caution">
    <text evidence="2">The sequence shown here is derived from an EMBL/GenBank/DDBJ whole genome shotgun (WGS) entry which is preliminary data.</text>
</comment>
<evidence type="ECO:0000256" key="1">
    <source>
        <dbReference type="SAM" id="Phobius"/>
    </source>
</evidence>
<gene>
    <name evidence="2" type="ORF">ABFZ84_07140</name>
</gene>
<protein>
    <submittedName>
        <fullName evidence="2">Flp family type IVb pilin</fullName>
    </submittedName>
</protein>
<name>A0ABV3Z3E9_9PROT</name>
<dbReference type="InterPro" id="IPR007047">
    <property type="entry name" value="Flp_Fap"/>
</dbReference>
<proteinExistence type="predicted"/>
<accession>A0ABV3Z3E9</accession>
<dbReference type="RefSeq" id="WP_369313276.1">
    <property type="nucleotide sequence ID" value="NZ_JBEHZE010000001.1"/>
</dbReference>
<keyword evidence="1" id="KW-0812">Transmembrane</keyword>
<keyword evidence="3" id="KW-1185">Reference proteome</keyword>
<dbReference type="Proteomes" id="UP001560685">
    <property type="component" value="Unassembled WGS sequence"/>
</dbReference>
<feature type="transmembrane region" description="Helical" evidence="1">
    <location>
        <begin position="30"/>
        <end position="52"/>
    </location>
</feature>
<dbReference type="EMBL" id="JBEHZE010000001">
    <property type="protein sequence ID" value="MEX6633322.1"/>
    <property type="molecule type" value="Genomic_DNA"/>
</dbReference>
<reference evidence="2 3" key="1">
    <citation type="submission" date="2024-05" db="EMBL/GenBank/DDBJ databases">
        <title>Three bacterial strains, DH-69, EH-24, and ECK-19 isolated from coastal sediments.</title>
        <authorList>
            <person name="Ye Y.-Q."/>
            <person name="Du Z.-J."/>
        </authorList>
    </citation>
    <scope>NUCLEOTIDE SEQUENCE [LARGE SCALE GENOMIC DNA]</scope>
    <source>
        <strain evidence="2 3">ECK-19</strain>
    </source>
</reference>
<keyword evidence="1" id="KW-0472">Membrane</keyword>
<dbReference type="Pfam" id="PF04964">
    <property type="entry name" value="Flp_Fap"/>
    <property type="match status" value="1"/>
</dbReference>
<keyword evidence="1" id="KW-1133">Transmembrane helix</keyword>